<protein>
    <submittedName>
        <fullName evidence="2">Uncharacterized protein</fullName>
    </submittedName>
</protein>
<evidence type="ECO:0000256" key="1">
    <source>
        <dbReference type="SAM" id="Phobius"/>
    </source>
</evidence>
<keyword evidence="1" id="KW-0472">Membrane</keyword>
<accession>A0A0H5RRU6</accession>
<organism evidence="2">
    <name type="scientific">Spongospora subterranea</name>
    <dbReference type="NCBI Taxonomy" id="70186"/>
    <lineage>
        <taxon>Eukaryota</taxon>
        <taxon>Sar</taxon>
        <taxon>Rhizaria</taxon>
        <taxon>Endomyxa</taxon>
        <taxon>Phytomyxea</taxon>
        <taxon>Plasmodiophorida</taxon>
        <taxon>Plasmodiophoridae</taxon>
        <taxon>Spongospora</taxon>
    </lineage>
</organism>
<feature type="transmembrane region" description="Helical" evidence="1">
    <location>
        <begin position="12"/>
        <end position="39"/>
    </location>
</feature>
<dbReference type="PANTHER" id="PTHR32285:SF48">
    <property type="entry name" value="PROTEIN TRICHOME BIREFRINGENCE-LIKE 19"/>
    <property type="match status" value="1"/>
</dbReference>
<dbReference type="GO" id="GO:0016413">
    <property type="term" value="F:O-acetyltransferase activity"/>
    <property type="evidence" value="ECO:0007669"/>
    <property type="project" value="InterPro"/>
</dbReference>
<proteinExistence type="predicted"/>
<evidence type="ECO:0000313" key="2">
    <source>
        <dbReference type="EMBL" id="CRZ11444.1"/>
    </source>
</evidence>
<name>A0A0H5RRU6_9EUKA</name>
<keyword evidence="1" id="KW-0812">Transmembrane</keyword>
<sequence length="371" mass="42732">MVDTLANRRCRYFLVGTFPFLILVVNVVIFATSIVPHWLLYTAAPPKPEGKPTALSQSDKIRITQQRFRDGEWRRIVSQEITLNRTGLPQDYEQFLHPNFKIDRSNQRSQPWLWEWIPKAIASQFPLVPFSADNWCQAIHNRSILFVGDSINQNFLTLLWVVLGGRDPIMQDFPWNRTMGDHGISLCGSQSQSKLYGIANVHLTLTDTLYPNECEVAIRCQPWKYLLPNYDILILNSGPHFEDSAKYENRIRTVSKYLNQSYNGTVIFRTSVAGHPNCGDATGPISEEVFAATNYSGVYDMYKWDQFASLNAIALSVLQEELPQSIIWDVNPITRLRPDGHKFDNDCLHYRMPGVMDYWVLYLQNLLHSLQ</sequence>
<dbReference type="AlphaFoldDB" id="A0A0H5RRU6"/>
<keyword evidence="1" id="KW-1133">Transmembrane helix</keyword>
<dbReference type="EMBL" id="HACM01011002">
    <property type="protein sequence ID" value="CRZ11444.1"/>
    <property type="molecule type" value="Transcribed_RNA"/>
</dbReference>
<reference evidence="2" key="1">
    <citation type="submission" date="2015-04" db="EMBL/GenBank/DDBJ databases">
        <title>The genome sequence of the plant pathogenic Rhizarian Plasmodiophora brassicae reveals insights in its biotrophic life cycle and the origin of chitin synthesis.</title>
        <authorList>
            <person name="Schwelm A."/>
            <person name="Fogelqvist J."/>
            <person name="Knaust A."/>
            <person name="Julke S."/>
            <person name="Lilja T."/>
            <person name="Dhandapani V."/>
            <person name="Bonilla-Rosso G."/>
            <person name="Karlsson M."/>
            <person name="Shevchenko A."/>
            <person name="Choi S.R."/>
            <person name="Kim H.G."/>
            <person name="Park J.Y."/>
            <person name="Lim Y.P."/>
            <person name="Ludwig-Muller J."/>
            <person name="Dixelius C."/>
        </authorList>
    </citation>
    <scope>NUCLEOTIDE SEQUENCE</scope>
    <source>
        <tissue evidence="2">Potato root galls</tissue>
    </source>
</reference>
<dbReference type="InterPro" id="IPR029962">
    <property type="entry name" value="TBL"/>
</dbReference>
<dbReference type="PANTHER" id="PTHR32285">
    <property type="entry name" value="PROTEIN TRICHOME BIREFRINGENCE-LIKE 9-RELATED"/>
    <property type="match status" value="1"/>
</dbReference>